<keyword evidence="3" id="KW-1185">Reference proteome</keyword>
<dbReference type="EMBL" id="SMTF01000001">
    <property type="protein sequence ID" value="TDK28485.1"/>
    <property type="molecule type" value="Genomic_DNA"/>
</dbReference>
<comment type="caution">
    <text evidence="2">The sequence shown here is derived from an EMBL/GenBank/DDBJ whole genome shotgun (WGS) entry which is preliminary data.</text>
</comment>
<evidence type="ECO:0000313" key="2">
    <source>
        <dbReference type="EMBL" id="TDK28485.1"/>
    </source>
</evidence>
<gene>
    <name evidence="2" type="ORF">E2F46_00930</name>
</gene>
<reference evidence="2 3" key="1">
    <citation type="submission" date="2019-03" db="EMBL/GenBank/DDBJ databases">
        <title>Luteimonas zhaokaii sp.nov., isolated from the rectal contents of Plateau pika in Yushu, Qinghai Province, China.</title>
        <authorList>
            <person name="Zhang G."/>
        </authorList>
    </citation>
    <scope>NUCLEOTIDE SEQUENCE [LARGE SCALE GENOMIC DNA]</scope>
    <source>
        <strain evidence="2 3">B9</strain>
    </source>
</reference>
<proteinExistence type="predicted"/>
<protein>
    <recommendedName>
        <fullName evidence="4">Beta-barrel assembly machine subunit BamC</fullName>
    </recommendedName>
</protein>
<organism evidence="2 3">
    <name type="scientific">Luteimonas aestuarii</name>
    <dbReference type="NCBI Taxonomy" id="453837"/>
    <lineage>
        <taxon>Bacteria</taxon>
        <taxon>Pseudomonadati</taxon>
        <taxon>Pseudomonadota</taxon>
        <taxon>Gammaproteobacteria</taxon>
        <taxon>Lysobacterales</taxon>
        <taxon>Lysobacteraceae</taxon>
        <taxon>Luteimonas</taxon>
    </lineage>
</organism>
<evidence type="ECO:0000256" key="1">
    <source>
        <dbReference type="SAM" id="MobiDB-lite"/>
    </source>
</evidence>
<sequence length="169" mass="17694">MRHVPSPSRIAIVAMIAIVVLGTTGCRWFSKTNEMYAQSPESRPLEVPPDLDRPGTSGAMALPPAASATRSEMAPAPSAQPNGFAVAGSRDEVFNRVGEVLAGVQGLTIVNRAQILGTFDVDYGDAKFLVRITPTDTGAYVAAVDPRGLPAAGEPPIQLIETLRAALAN</sequence>
<dbReference type="RefSeq" id="WP_133320306.1">
    <property type="nucleotide sequence ID" value="NZ_SMTF01000001.1"/>
</dbReference>
<evidence type="ECO:0000313" key="3">
    <source>
        <dbReference type="Proteomes" id="UP000294796"/>
    </source>
</evidence>
<dbReference type="Proteomes" id="UP000294796">
    <property type="component" value="Unassembled WGS sequence"/>
</dbReference>
<dbReference type="PROSITE" id="PS51257">
    <property type="entry name" value="PROKAR_LIPOPROTEIN"/>
    <property type="match status" value="1"/>
</dbReference>
<accession>A0A4V3AMX8</accession>
<dbReference type="OrthoDB" id="5966071at2"/>
<dbReference type="AlphaFoldDB" id="A0A4V3AMX8"/>
<evidence type="ECO:0008006" key="4">
    <source>
        <dbReference type="Google" id="ProtNLM"/>
    </source>
</evidence>
<name>A0A4V3AMX8_9GAMM</name>
<feature type="region of interest" description="Disordered" evidence="1">
    <location>
        <begin position="37"/>
        <end position="82"/>
    </location>
</feature>